<accession>A0AAD1UI83</accession>
<keyword evidence="3" id="KW-1185">Reference proteome</keyword>
<evidence type="ECO:0000256" key="1">
    <source>
        <dbReference type="SAM" id="MobiDB-lite"/>
    </source>
</evidence>
<gene>
    <name evidence="2" type="ORF">ECRASSUSDP1_LOCUS9647</name>
</gene>
<name>A0AAD1UI83_EUPCR</name>
<organism evidence="2 3">
    <name type="scientific">Euplotes crassus</name>
    <dbReference type="NCBI Taxonomy" id="5936"/>
    <lineage>
        <taxon>Eukaryota</taxon>
        <taxon>Sar</taxon>
        <taxon>Alveolata</taxon>
        <taxon>Ciliophora</taxon>
        <taxon>Intramacronucleata</taxon>
        <taxon>Spirotrichea</taxon>
        <taxon>Hypotrichia</taxon>
        <taxon>Euplotida</taxon>
        <taxon>Euplotidae</taxon>
        <taxon>Moneuplotes</taxon>
    </lineage>
</organism>
<dbReference type="EMBL" id="CAMPGE010009490">
    <property type="protein sequence ID" value="CAI2368356.1"/>
    <property type="molecule type" value="Genomic_DNA"/>
</dbReference>
<feature type="region of interest" description="Disordered" evidence="1">
    <location>
        <begin position="130"/>
        <end position="218"/>
    </location>
</feature>
<comment type="caution">
    <text evidence="2">The sequence shown here is derived from an EMBL/GenBank/DDBJ whole genome shotgun (WGS) entry which is preliminary data.</text>
</comment>
<proteinExistence type="predicted"/>
<evidence type="ECO:0000313" key="2">
    <source>
        <dbReference type="EMBL" id="CAI2368356.1"/>
    </source>
</evidence>
<protein>
    <submittedName>
        <fullName evidence="2">Uncharacterized protein</fullName>
    </submittedName>
</protein>
<dbReference type="AlphaFoldDB" id="A0AAD1UI83"/>
<reference evidence="2" key="1">
    <citation type="submission" date="2023-07" db="EMBL/GenBank/DDBJ databases">
        <authorList>
            <consortium name="AG Swart"/>
            <person name="Singh M."/>
            <person name="Singh A."/>
            <person name="Seah K."/>
            <person name="Emmerich C."/>
        </authorList>
    </citation>
    <scope>NUCLEOTIDE SEQUENCE</scope>
    <source>
        <strain evidence="2">DP1</strain>
    </source>
</reference>
<sequence>MNTDTLFRVYCGGKSLRQKYFPNQKEDNSTLFDRINGHRKSVKVYKPVNITEIREQVLRVPKRTKNQYRDEMKNKSLVKQLRNKINSITKHSHKFNDLSESQEEKELSIRNIRVKKNFSGADSLSLCSRPRQAKNKYKSVSVSRRTPLKRKYKGSKEKTHPSVMKINPNDDCSMGSISHKSSKNGSRRYNSVSTNIKKHSKSRSSYHNELVSVENQAETDKETTRQNIIRLINEIQARKESNSDKISTTTSGFTNSNKPHSKIYNSFSPNFSHSTRTSAVPIPNIHQAYLKPDHNKFPAWPSRLSAVLESVPAKHKKKREIEVINSDGILNHYLKK</sequence>
<dbReference type="Proteomes" id="UP001295684">
    <property type="component" value="Unassembled WGS sequence"/>
</dbReference>
<evidence type="ECO:0000313" key="3">
    <source>
        <dbReference type="Proteomes" id="UP001295684"/>
    </source>
</evidence>